<name>A0A219TV00_9NIDO</name>
<evidence type="ECO:0000256" key="1">
    <source>
        <dbReference type="ARBA" id="ARBA00022692"/>
    </source>
</evidence>
<evidence type="ECO:0000256" key="6">
    <source>
        <dbReference type="ARBA" id="ARBA00023136"/>
    </source>
</evidence>
<proteinExistence type="inferred from homology"/>
<keyword evidence="1 7" id="KW-0812">Transmembrane</keyword>
<keyword evidence="8" id="KW-0946">Virion</keyword>
<organism evidence="8">
    <name type="scientific">Scotophilus kuhlii coronavirus</name>
    <dbReference type="NCBI Taxonomy" id="1881051"/>
    <lineage>
        <taxon>Viruses</taxon>
        <taxon>Riboviria</taxon>
        <taxon>Orthornavirae</taxon>
        <taxon>Pisuviricota</taxon>
        <taxon>Pisoniviricetes</taxon>
        <taxon>Nidovirales</taxon>
        <taxon>Cornidovirineae</taxon>
        <taxon>Coronaviridae</taxon>
        <taxon>Coronavirinae</taxon>
    </lineage>
</organism>
<evidence type="ECO:0000256" key="4">
    <source>
        <dbReference type="ARBA" id="ARBA00022870"/>
    </source>
</evidence>
<dbReference type="GO" id="GO:0016020">
    <property type="term" value="C:membrane"/>
    <property type="evidence" value="ECO:0007669"/>
    <property type="project" value="InterPro"/>
</dbReference>
<evidence type="ECO:0000256" key="7">
    <source>
        <dbReference type="SAM" id="Phobius"/>
    </source>
</evidence>
<dbReference type="InterPro" id="IPR043507">
    <property type="entry name" value="E_protein_aCoV"/>
</dbReference>
<dbReference type="HAMAP" id="MF_04205">
    <property type="entry name" value="ALPHA_CORONA_E"/>
    <property type="match status" value="1"/>
</dbReference>
<protein>
    <submittedName>
        <fullName evidence="8">Envelope protein</fullName>
    </submittedName>
</protein>
<keyword evidence="2" id="KW-0053">Apoptosis</keyword>
<keyword evidence="3" id="KW-1040">Host Golgi apparatus</keyword>
<dbReference type="GO" id="GO:0019031">
    <property type="term" value="C:viral envelope"/>
    <property type="evidence" value="ECO:0007669"/>
    <property type="project" value="UniProtKB-KW"/>
</dbReference>
<sequence length="76" mass="8739">MLQLVNDNGVVVNAILWLFVLFFVLVISITFVQLINLCFTCHRLCNNVVYKPVGKVYGVYKSYMRIQPLTSDIIQV</sequence>
<dbReference type="EMBL" id="KT346372">
    <property type="protein sequence ID" value="ANV78632.1"/>
    <property type="molecule type" value="Genomic_RNA"/>
</dbReference>
<keyword evidence="6 7" id="KW-0472">Membrane</keyword>
<evidence type="ECO:0000313" key="8">
    <source>
        <dbReference type="EMBL" id="ANV78632.1"/>
    </source>
</evidence>
<feature type="transmembrane region" description="Helical" evidence="7">
    <location>
        <begin position="14"/>
        <end position="35"/>
    </location>
</feature>
<keyword evidence="4" id="KW-1043">Host membrane</keyword>
<accession>A0A219TV00</accession>
<keyword evidence="5 7" id="KW-1133">Transmembrane helix</keyword>
<reference evidence="8" key="1">
    <citation type="submission" date="2015-07" db="EMBL/GenBank/DDBJ databases">
        <authorList>
            <person name="Noorani M."/>
        </authorList>
    </citation>
    <scope>NUCLEOTIDE SEQUENCE</scope>
    <source>
        <strain evidence="8">CYCU-S1/TW/2013</strain>
    </source>
</reference>
<evidence type="ECO:0000256" key="3">
    <source>
        <dbReference type="ARBA" id="ARBA00022812"/>
    </source>
</evidence>
<dbReference type="GO" id="GO:0046760">
    <property type="term" value="P:viral budding from Golgi membrane"/>
    <property type="evidence" value="ECO:0007669"/>
    <property type="project" value="InterPro"/>
</dbReference>
<evidence type="ECO:0000256" key="2">
    <source>
        <dbReference type="ARBA" id="ARBA00022703"/>
    </source>
</evidence>
<dbReference type="Pfam" id="PF02723">
    <property type="entry name" value="CoV_E"/>
    <property type="match status" value="1"/>
</dbReference>
<evidence type="ECO:0000256" key="5">
    <source>
        <dbReference type="ARBA" id="ARBA00022989"/>
    </source>
</evidence>
<keyword evidence="8" id="KW-0261">Viral envelope protein</keyword>
<dbReference type="InterPro" id="IPR003873">
    <property type="entry name" value="E_protein_CoV"/>
</dbReference>
<dbReference type="PROSITE" id="PS51926">
    <property type="entry name" value="COV_E"/>
    <property type="match status" value="1"/>
</dbReference>